<dbReference type="RefSeq" id="XP_044567831.1">
    <property type="nucleotide sequence ID" value="XM_044701467.1"/>
</dbReference>
<dbReference type="OrthoDB" id="41844at2759"/>
<evidence type="ECO:0000313" key="2">
    <source>
        <dbReference type="EMBL" id="KAF0983118.1"/>
    </source>
</evidence>
<name>A0A6A5CC27_NAEFO</name>
<dbReference type="VEuPathDB" id="AmoebaDB:NF0112250"/>
<comment type="caution">
    <text evidence="2">The sequence shown here is derived from an EMBL/GenBank/DDBJ whole genome shotgun (WGS) entry which is preliminary data.</text>
</comment>
<accession>A0A6A5CC27</accession>
<dbReference type="GeneID" id="68118311"/>
<dbReference type="InterPro" id="IPR052935">
    <property type="entry name" value="Mg2+_PAP"/>
</dbReference>
<dbReference type="EMBL" id="VFQX01000007">
    <property type="protein sequence ID" value="KAF0983118.1"/>
    <property type="molecule type" value="Genomic_DNA"/>
</dbReference>
<dbReference type="VEuPathDB" id="AmoebaDB:NfTy_016960"/>
<gene>
    <name evidence="2" type="ORF">FDP41_011096</name>
</gene>
<feature type="domain" description="Phosphatidate phosphatase APP1 catalytic" evidence="1">
    <location>
        <begin position="237"/>
        <end position="387"/>
    </location>
</feature>
<sequence length="436" mass="51538">MLFSYSFYLSYVVPTVVIHSEAIDSDADGVIDEIRYDDLFINSISFSNDTFYDPLHLDVFRTFTLLKQNNTKFHLPVFGYMYYNTDLEFYYHQLFRYKDVSDDHRYLSEFHHLLHLTYKLYLRMLFKIIQLIFNIEYTIFKEVEHFFLRFSAPKKLKISLSIPMLNHSLVLHSDEYGYFYHEVVMDAPNYKELVCDRNMDWIEYRVQILDHVKTGNILSNCDTFKRDDDTNDAPLYSIISDIDDSIKITNVTGGIAAMMKSTFNPFIAVPWMNESYIKFKDTYHNANFHYVSSSPYVLYNKLETFILKNNFPIGSFHLRVSHLENRSFFTMLRSSKVSKPVTIHEIMKNYSRRKFLLVGDSAENDAEIYAHFYHQYPRNVDRILIRCASPTLEACIQKVQKAMALYQVPPHVMDSFATDSSDILEKIIKQQQNARN</sequence>
<keyword evidence="3" id="KW-1185">Reference proteome</keyword>
<dbReference type="AlphaFoldDB" id="A0A6A5CC27"/>
<reference evidence="2 3" key="1">
    <citation type="journal article" date="2019" name="Sci. Rep.">
        <title>Nanopore sequencing improves the draft genome of the human pathogenic amoeba Naegleria fowleri.</title>
        <authorList>
            <person name="Liechti N."/>
            <person name="Schurch N."/>
            <person name="Bruggmann R."/>
            <person name="Wittwer M."/>
        </authorList>
    </citation>
    <scope>NUCLEOTIDE SEQUENCE [LARGE SCALE GENOMIC DNA]</scope>
    <source>
        <strain evidence="2 3">ATCC 30894</strain>
    </source>
</reference>
<organism evidence="2 3">
    <name type="scientific">Naegleria fowleri</name>
    <name type="common">Brain eating amoeba</name>
    <dbReference type="NCBI Taxonomy" id="5763"/>
    <lineage>
        <taxon>Eukaryota</taxon>
        <taxon>Discoba</taxon>
        <taxon>Heterolobosea</taxon>
        <taxon>Tetramitia</taxon>
        <taxon>Eutetramitia</taxon>
        <taxon>Vahlkampfiidae</taxon>
        <taxon>Naegleria</taxon>
    </lineage>
</organism>
<evidence type="ECO:0000259" key="1">
    <source>
        <dbReference type="Pfam" id="PF09949"/>
    </source>
</evidence>
<dbReference type="PANTHER" id="PTHR28208:SF1">
    <property type="entry name" value="FILAMENT ORGANIZATION PROTEIN APP1-LIKE, PUTATIVE (AFU_ORTHOLOGUE AFUA_1G06650)-RELATED"/>
    <property type="match status" value="1"/>
</dbReference>
<protein>
    <recommendedName>
        <fullName evidence="1">Phosphatidate phosphatase APP1 catalytic domain-containing protein</fullName>
    </recommendedName>
</protein>
<dbReference type="PANTHER" id="PTHR28208">
    <property type="entry name" value="PHOSPHATIDATE PHOSPHATASE APP1"/>
    <property type="match status" value="1"/>
</dbReference>
<dbReference type="Proteomes" id="UP000444721">
    <property type="component" value="Unassembled WGS sequence"/>
</dbReference>
<dbReference type="Pfam" id="PF09949">
    <property type="entry name" value="APP1_cat"/>
    <property type="match status" value="1"/>
</dbReference>
<dbReference type="InterPro" id="IPR019236">
    <property type="entry name" value="APP1_cat"/>
</dbReference>
<dbReference type="GO" id="GO:0008195">
    <property type="term" value="F:phosphatidate phosphatase activity"/>
    <property type="evidence" value="ECO:0007669"/>
    <property type="project" value="InterPro"/>
</dbReference>
<evidence type="ECO:0000313" key="3">
    <source>
        <dbReference type="Proteomes" id="UP000444721"/>
    </source>
</evidence>
<proteinExistence type="predicted"/>
<dbReference type="VEuPathDB" id="AmoebaDB:FDP41_011096"/>